<evidence type="ECO:0000256" key="3">
    <source>
        <dbReference type="ARBA" id="ARBA00022900"/>
    </source>
</evidence>
<evidence type="ECO:0000256" key="4">
    <source>
        <dbReference type="ARBA" id="ARBA00023180"/>
    </source>
</evidence>
<dbReference type="Proteomes" id="UP000594260">
    <property type="component" value="Unplaced"/>
</dbReference>
<dbReference type="Pfam" id="PF00079">
    <property type="entry name" value="Serpin"/>
    <property type="match status" value="1"/>
</dbReference>
<protein>
    <recommendedName>
        <fullName evidence="7">Serpin domain-containing protein</fullName>
    </recommendedName>
</protein>
<evidence type="ECO:0000256" key="2">
    <source>
        <dbReference type="ARBA" id="ARBA00022690"/>
    </source>
</evidence>
<dbReference type="KEGG" id="vde:111250530"/>
<feature type="domain" description="Serpin" evidence="7">
    <location>
        <begin position="94"/>
        <end position="453"/>
    </location>
</feature>
<dbReference type="RefSeq" id="XP_022661689.1">
    <property type="nucleotide sequence ID" value="XM_022805954.1"/>
</dbReference>
<organism evidence="8 9">
    <name type="scientific">Varroa destructor</name>
    <name type="common">Honeybee mite</name>
    <dbReference type="NCBI Taxonomy" id="109461"/>
    <lineage>
        <taxon>Eukaryota</taxon>
        <taxon>Metazoa</taxon>
        <taxon>Ecdysozoa</taxon>
        <taxon>Arthropoda</taxon>
        <taxon>Chelicerata</taxon>
        <taxon>Arachnida</taxon>
        <taxon>Acari</taxon>
        <taxon>Parasitiformes</taxon>
        <taxon>Mesostigmata</taxon>
        <taxon>Gamasina</taxon>
        <taxon>Dermanyssoidea</taxon>
        <taxon>Varroidae</taxon>
        <taxon>Varroa</taxon>
    </lineage>
</organism>
<dbReference type="RefSeq" id="XP_022661688.1">
    <property type="nucleotide sequence ID" value="XM_022805953.1"/>
</dbReference>
<dbReference type="EnsemblMetazoa" id="XM_022805952">
    <property type="protein sequence ID" value="XP_022661687"/>
    <property type="gene ID" value="LOC111250530"/>
</dbReference>
<dbReference type="FunCoup" id="A0A7M7MH56">
    <property type="interactions" value="23"/>
</dbReference>
<dbReference type="SMART" id="SM00093">
    <property type="entry name" value="SERPIN"/>
    <property type="match status" value="1"/>
</dbReference>
<keyword evidence="3" id="KW-0722">Serine protease inhibitor</keyword>
<dbReference type="RefSeq" id="XP_022661691.1">
    <property type="nucleotide sequence ID" value="XM_022805956.1"/>
</dbReference>
<comment type="similarity">
    <text evidence="1 5">Belongs to the serpin family.</text>
</comment>
<reference evidence="8" key="1">
    <citation type="submission" date="2021-01" db="UniProtKB">
        <authorList>
            <consortium name="EnsemblMetazoa"/>
        </authorList>
    </citation>
    <scope>IDENTIFICATION</scope>
</reference>
<dbReference type="InterPro" id="IPR036186">
    <property type="entry name" value="Serpin_sf"/>
</dbReference>
<dbReference type="OrthoDB" id="47207at2759"/>
<dbReference type="Gene3D" id="2.30.39.10">
    <property type="entry name" value="Alpha-1-antitrypsin, domain 1"/>
    <property type="match status" value="1"/>
</dbReference>
<dbReference type="PANTHER" id="PTHR11461">
    <property type="entry name" value="SERINE PROTEASE INHIBITOR, SERPIN"/>
    <property type="match status" value="1"/>
</dbReference>
<dbReference type="RefSeq" id="XP_022661690.1">
    <property type="nucleotide sequence ID" value="XM_022805955.1"/>
</dbReference>
<keyword evidence="2" id="KW-0646">Protease inhibitor</keyword>
<feature type="chain" id="PRO_5033913552" description="Serpin domain-containing protein" evidence="6">
    <location>
        <begin position="17"/>
        <end position="453"/>
    </location>
</feature>
<dbReference type="InParanoid" id="A0A7M7MH56"/>
<dbReference type="InterPro" id="IPR000215">
    <property type="entry name" value="Serpin_fam"/>
</dbReference>
<dbReference type="EnsemblMetazoa" id="XM_022805949">
    <property type="protein sequence ID" value="XP_022661684"/>
    <property type="gene ID" value="LOC111250530"/>
</dbReference>
<dbReference type="PANTHER" id="PTHR11461:SF211">
    <property type="entry name" value="GH10112P-RELATED"/>
    <property type="match status" value="1"/>
</dbReference>
<dbReference type="RefSeq" id="XP_022661686.1">
    <property type="nucleotide sequence ID" value="XM_022805951.1"/>
</dbReference>
<dbReference type="Gene3D" id="3.30.497.10">
    <property type="entry name" value="Antithrombin, subunit I, domain 2"/>
    <property type="match status" value="1"/>
</dbReference>
<keyword evidence="9" id="KW-1185">Reference proteome</keyword>
<keyword evidence="6" id="KW-0732">Signal</keyword>
<dbReference type="EnsemblMetazoa" id="XM_022805955">
    <property type="protein sequence ID" value="XP_022661690"/>
    <property type="gene ID" value="LOC111250530"/>
</dbReference>
<dbReference type="EnsemblMetazoa" id="XM_022805954">
    <property type="protein sequence ID" value="XP_022661689"/>
    <property type="gene ID" value="LOC111250530"/>
</dbReference>
<dbReference type="RefSeq" id="XP_022661685.1">
    <property type="nucleotide sequence ID" value="XM_022805950.1"/>
</dbReference>
<accession>A0A7M7MH56</accession>
<name>A0A7M7MH56_VARDE</name>
<dbReference type="GO" id="GO:0004867">
    <property type="term" value="F:serine-type endopeptidase inhibitor activity"/>
    <property type="evidence" value="ECO:0007669"/>
    <property type="project" value="UniProtKB-KW"/>
</dbReference>
<dbReference type="EnsemblMetazoa" id="XM_022805950">
    <property type="protein sequence ID" value="XP_022661685"/>
    <property type="gene ID" value="LOC111250530"/>
</dbReference>
<dbReference type="SUPFAM" id="SSF56574">
    <property type="entry name" value="Serpins"/>
    <property type="match status" value="1"/>
</dbReference>
<keyword evidence="4" id="KW-0325">Glycoprotein</keyword>
<dbReference type="RefSeq" id="XP_022661687.1">
    <property type="nucleotide sequence ID" value="XM_022805952.1"/>
</dbReference>
<proteinExistence type="inferred from homology"/>
<dbReference type="GO" id="GO:0005615">
    <property type="term" value="C:extracellular space"/>
    <property type="evidence" value="ECO:0007669"/>
    <property type="project" value="InterPro"/>
</dbReference>
<evidence type="ECO:0000256" key="5">
    <source>
        <dbReference type="RuleBase" id="RU000411"/>
    </source>
</evidence>
<dbReference type="EnsemblMetazoa" id="XM_022805953">
    <property type="protein sequence ID" value="XP_022661688"/>
    <property type="gene ID" value="LOC111250530"/>
</dbReference>
<dbReference type="EnsemblMetazoa" id="XM_022805956">
    <property type="protein sequence ID" value="XP_022661691"/>
    <property type="gene ID" value="LOC111250530"/>
</dbReference>
<evidence type="ECO:0000256" key="1">
    <source>
        <dbReference type="ARBA" id="ARBA00009500"/>
    </source>
</evidence>
<dbReference type="GeneID" id="111250530"/>
<dbReference type="EnsemblMetazoa" id="XM_022805957">
    <property type="protein sequence ID" value="XP_022661692"/>
    <property type="gene ID" value="LOC111250530"/>
</dbReference>
<dbReference type="OMA" id="HPRIGNI"/>
<dbReference type="InterPro" id="IPR023796">
    <property type="entry name" value="Serpin_dom"/>
</dbReference>
<feature type="signal peptide" evidence="6">
    <location>
        <begin position="1"/>
        <end position="16"/>
    </location>
</feature>
<evidence type="ECO:0000313" key="9">
    <source>
        <dbReference type="Proteomes" id="UP000594260"/>
    </source>
</evidence>
<dbReference type="EnsemblMetazoa" id="XM_022805951">
    <property type="protein sequence ID" value="XP_022661686"/>
    <property type="gene ID" value="LOC111250530"/>
</dbReference>
<evidence type="ECO:0000256" key="6">
    <source>
        <dbReference type="SAM" id="SignalP"/>
    </source>
</evidence>
<dbReference type="RefSeq" id="XP_022661684.1">
    <property type="nucleotide sequence ID" value="XM_022805949.1"/>
</dbReference>
<dbReference type="InterPro" id="IPR042185">
    <property type="entry name" value="Serpin_sf_2"/>
</dbReference>
<sequence>MSGALLVCCFIGLCAAAGSPGSSHPRIGNIHGNQRYNRDNRSQGTIQANLYSTNNNNQELPPSTTTTKVPEYAFVLGTIGKAIRVANSSNGLALELFKRVADHDNVFFAPFAISTVLSMAYQGSAGRTAEEMAKVLGYEHSKDLKQFLLDGFKSARSLVNEETGTNELIDVNTMLIDSKIKILPEIKGKLENYYGVSVQEVNFQRSATLKVLDTLVTLKTKGHIKNAFGDHEVLPNTIMILANVIFFKGVWAKQFDPKNTIKGIFLNEGQKAYAKEVDFMTMLDYYQYAYYPKLKLSALDVPYTGYQMRMTILLPDDPSRMGSILDNINTDDVRQIVLEMEPALVEVILPLFKISSRLNLKEYLQKLGMRSGFNQGIAELPYFTADDSLHINEFVHQAVIEVNEQGTLAAASTAAAHATRSRVVKFHATSPFLFIIRDSRTGLFLFVGKVSKL</sequence>
<dbReference type="AlphaFoldDB" id="A0A7M7MH56"/>
<evidence type="ECO:0000313" key="8">
    <source>
        <dbReference type="EnsemblMetazoa" id="XP_022661689"/>
    </source>
</evidence>
<dbReference type="RefSeq" id="XP_022661692.1">
    <property type="nucleotide sequence ID" value="XM_022805957.1"/>
</dbReference>
<dbReference type="InterPro" id="IPR042178">
    <property type="entry name" value="Serpin_sf_1"/>
</dbReference>
<evidence type="ECO:0000259" key="7">
    <source>
        <dbReference type="SMART" id="SM00093"/>
    </source>
</evidence>